<organism evidence="8 9">
    <name type="scientific">Henosepilachna vigintioctopunctata</name>
    <dbReference type="NCBI Taxonomy" id="420089"/>
    <lineage>
        <taxon>Eukaryota</taxon>
        <taxon>Metazoa</taxon>
        <taxon>Ecdysozoa</taxon>
        <taxon>Arthropoda</taxon>
        <taxon>Hexapoda</taxon>
        <taxon>Insecta</taxon>
        <taxon>Pterygota</taxon>
        <taxon>Neoptera</taxon>
        <taxon>Endopterygota</taxon>
        <taxon>Coleoptera</taxon>
        <taxon>Polyphaga</taxon>
        <taxon>Cucujiformia</taxon>
        <taxon>Coccinelloidea</taxon>
        <taxon>Coccinellidae</taxon>
        <taxon>Epilachninae</taxon>
        <taxon>Epilachnini</taxon>
        <taxon>Henosepilachna</taxon>
    </lineage>
</organism>
<dbReference type="Proteomes" id="UP001431783">
    <property type="component" value="Unassembled WGS sequence"/>
</dbReference>
<keyword evidence="5" id="KW-0687">Ribonucleoprotein</keyword>
<protein>
    <recommendedName>
        <fullName evidence="7">Large ribosomal subunit protein mL66</fullName>
    </recommendedName>
</protein>
<evidence type="ECO:0000313" key="9">
    <source>
        <dbReference type="Proteomes" id="UP001431783"/>
    </source>
</evidence>
<sequence length="160" mass="18146">MSFFMQNSLRNILNTRILISENIKRNIFASTPLAVKEIRTVENGKDITISAEIIESERKPFLVENNSGHACPLCASGLDVKHTDVLILSQFIRSDGCMMPKRITGLCNKQQRRISSLVTMAQKSGLMPNIAPPNSKRNPQTRFGWKKFNKYFDETTIKSK</sequence>
<gene>
    <name evidence="8" type="ORF">WA026_015806</name>
</gene>
<comment type="caution">
    <text evidence="8">The sequence shown here is derived from an EMBL/GenBank/DDBJ whole genome shotgun (WGS) entry which is preliminary data.</text>
</comment>
<evidence type="ECO:0000256" key="1">
    <source>
        <dbReference type="ARBA" id="ARBA00004173"/>
    </source>
</evidence>
<dbReference type="Pfam" id="PF01084">
    <property type="entry name" value="Ribosomal_S18"/>
    <property type="match status" value="1"/>
</dbReference>
<keyword evidence="3" id="KW-0689">Ribosomal protein</keyword>
<name>A0AAW1UZH9_9CUCU</name>
<dbReference type="InterPro" id="IPR001648">
    <property type="entry name" value="Ribosomal_bS18"/>
</dbReference>
<comment type="similarity">
    <text evidence="6">Belongs to the bacterial ribosomal protein bS18 family. Mitochondrion-specific ribosomal protein mL66 subfamily.</text>
</comment>
<proteinExistence type="inferred from homology"/>
<evidence type="ECO:0000256" key="7">
    <source>
        <dbReference type="ARBA" id="ARBA00071652"/>
    </source>
</evidence>
<dbReference type="GO" id="GO:0032543">
    <property type="term" value="P:mitochondrial translation"/>
    <property type="evidence" value="ECO:0007669"/>
    <property type="project" value="TreeGrafter"/>
</dbReference>
<evidence type="ECO:0000256" key="3">
    <source>
        <dbReference type="ARBA" id="ARBA00022980"/>
    </source>
</evidence>
<dbReference type="PANTHER" id="PTHR13479">
    <property type="entry name" value="30S RIBOSOMAL PROTEIN S18"/>
    <property type="match status" value="1"/>
</dbReference>
<dbReference type="GO" id="GO:0005763">
    <property type="term" value="C:mitochondrial small ribosomal subunit"/>
    <property type="evidence" value="ECO:0007669"/>
    <property type="project" value="TreeGrafter"/>
</dbReference>
<evidence type="ECO:0000256" key="6">
    <source>
        <dbReference type="ARBA" id="ARBA00061060"/>
    </source>
</evidence>
<accession>A0AAW1UZH9</accession>
<dbReference type="Gene3D" id="4.10.640.10">
    <property type="entry name" value="Ribosomal protein S18"/>
    <property type="match status" value="1"/>
</dbReference>
<evidence type="ECO:0000256" key="5">
    <source>
        <dbReference type="ARBA" id="ARBA00023274"/>
    </source>
</evidence>
<evidence type="ECO:0000256" key="2">
    <source>
        <dbReference type="ARBA" id="ARBA00022946"/>
    </source>
</evidence>
<dbReference type="GO" id="GO:0003735">
    <property type="term" value="F:structural constituent of ribosome"/>
    <property type="evidence" value="ECO:0007669"/>
    <property type="project" value="InterPro"/>
</dbReference>
<dbReference type="InterPro" id="IPR036870">
    <property type="entry name" value="Ribosomal_bS18_sf"/>
</dbReference>
<keyword evidence="4" id="KW-0496">Mitochondrion</keyword>
<dbReference type="PANTHER" id="PTHR13479:SF66">
    <property type="entry name" value="LARGE RIBOSOMAL SUBUNIT PROTEIN ML66"/>
    <property type="match status" value="1"/>
</dbReference>
<keyword evidence="2" id="KW-0809">Transit peptide</keyword>
<reference evidence="8 9" key="1">
    <citation type="submission" date="2023-03" db="EMBL/GenBank/DDBJ databases">
        <title>Genome insight into feeding habits of ladybird beetles.</title>
        <authorList>
            <person name="Li H.-S."/>
            <person name="Huang Y.-H."/>
            <person name="Pang H."/>
        </authorList>
    </citation>
    <scope>NUCLEOTIDE SEQUENCE [LARGE SCALE GENOMIC DNA]</scope>
    <source>
        <strain evidence="8">SYSU_2023b</strain>
        <tissue evidence="8">Whole body</tissue>
    </source>
</reference>
<dbReference type="AlphaFoldDB" id="A0AAW1UZH9"/>
<comment type="subcellular location">
    <subcellularLocation>
        <location evidence="1">Mitochondrion</location>
    </subcellularLocation>
</comment>
<evidence type="ECO:0000313" key="8">
    <source>
        <dbReference type="EMBL" id="KAK9886296.1"/>
    </source>
</evidence>
<evidence type="ECO:0000256" key="4">
    <source>
        <dbReference type="ARBA" id="ARBA00023128"/>
    </source>
</evidence>
<dbReference type="FunFam" id="4.10.640.10:FF:000011">
    <property type="entry name" value="28S ribosomal protein S18a, mitochondrial"/>
    <property type="match status" value="1"/>
</dbReference>
<dbReference type="SUPFAM" id="SSF46911">
    <property type="entry name" value="Ribosomal protein S18"/>
    <property type="match status" value="1"/>
</dbReference>
<dbReference type="EMBL" id="JARQZJ010000099">
    <property type="protein sequence ID" value="KAK9886296.1"/>
    <property type="molecule type" value="Genomic_DNA"/>
</dbReference>
<dbReference type="GO" id="GO:0070181">
    <property type="term" value="F:small ribosomal subunit rRNA binding"/>
    <property type="evidence" value="ECO:0007669"/>
    <property type="project" value="TreeGrafter"/>
</dbReference>
<dbReference type="GO" id="GO:0005743">
    <property type="term" value="C:mitochondrial inner membrane"/>
    <property type="evidence" value="ECO:0007669"/>
    <property type="project" value="UniProtKB-ARBA"/>
</dbReference>
<keyword evidence="9" id="KW-1185">Reference proteome</keyword>